<evidence type="ECO:0000256" key="1">
    <source>
        <dbReference type="SAM" id="Phobius"/>
    </source>
</evidence>
<keyword evidence="1" id="KW-0472">Membrane</keyword>
<dbReference type="Proteomes" id="UP001141950">
    <property type="component" value="Unassembled WGS sequence"/>
</dbReference>
<evidence type="ECO:0000313" key="3">
    <source>
        <dbReference type="Proteomes" id="UP001141950"/>
    </source>
</evidence>
<feature type="transmembrane region" description="Helical" evidence="1">
    <location>
        <begin position="21"/>
        <end position="39"/>
    </location>
</feature>
<keyword evidence="1" id="KW-1133">Transmembrane helix</keyword>
<dbReference type="AlphaFoldDB" id="A0A9X2SCK9"/>
<dbReference type="EMBL" id="JANIPJ010000015">
    <property type="protein sequence ID" value="MCR2806182.1"/>
    <property type="molecule type" value="Genomic_DNA"/>
</dbReference>
<accession>A0A9X2SCK9</accession>
<reference evidence="2" key="1">
    <citation type="submission" date="2022-08" db="EMBL/GenBank/DDBJ databases">
        <title>The genomic sequence of strain Paenibacillus sp. SCIV0701.</title>
        <authorList>
            <person name="Zhao H."/>
        </authorList>
    </citation>
    <scope>NUCLEOTIDE SEQUENCE</scope>
    <source>
        <strain evidence="2">SCIV0701</strain>
    </source>
</reference>
<protein>
    <submittedName>
        <fullName evidence="2">Uncharacterized protein</fullName>
    </submittedName>
</protein>
<sequence length="148" mass="16350">MDFLDFSSYDTETWTTFLKDNWLVLVVALIVLLLVIRIVKTVVKWAIVAAVVIGLIFYSGYTLDDVKEIGSKVMDGAKQEAIAMLGKAQDAEYTVDEDGTYIVKSESIELKGEVGKSEVQVSLYGAPYITLELDGVIQTFIDQAKQNG</sequence>
<proteinExistence type="predicted"/>
<dbReference type="RefSeq" id="WP_257449370.1">
    <property type="nucleotide sequence ID" value="NZ_JANIPJ010000015.1"/>
</dbReference>
<keyword evidence="3" id="KW-1185">Reference proteome</keyword>
<feature type="transmembrane region" description="Helical" evidence="1">
    <location>
        <begin position="45"/>
        <end position="63"/>
    </location>
</feature>
<comment type="caution">
    <text evidence="2">The sequence shown here is derived from an EMBL/GenBank/DDBJ whole genome shotgun (WGS) entry which is preliminary data.</text>
</comment>
<name>A0A9X2SCK9_9BACL</name>
<gene>
    <name evidence="2" type="ORF">NQZ67_20075</name>
</gene>
<organism evidence="2 3">
    <name type="scientific">Paenibacillus soyae</name>
    <dbReference type="NCBI Taxonomy" id="2969249"/>
    <lineage>
        <taxon>Bacteria</taxon>
        <taxon>Bacillati</taxon>
        <taxon>Bacillota</taxon>
        <taxon>Bacilli</taxon>
        <taxon>Bacillales</taxon>
        <taxon>Paenibacillaceae</taxon>
        <taxon>Paenibacillus</taxon>
    </lineage>
</organism>
<evidence type="ECO:0000313" key="2">
    <source>
        <dbReference type="EMBL" id="MCR2806182.1"/>
    </source>
</evidence>
<keyword evidence="1" id="KW-0812">Transmembrane</keyword>